<evidence type="ECO:0000256" key="3">
    <source>
        <dbReference type="ARBA" id="ARBA00061308"/>
    </source>
</evidence>
<dbReference type="GO" id="GO:0008283">
    <property type="term" value="P:cell population proliferation"/>
    <property type="evidence" value="ECO:0007669"/>
    <property type="project" value="InterPro"/>
</dbReference>
<comment type="subcellular location">
    <subcellularLocation>
        <location evidence="1">Cytoplasm</location>
    </subcellularLocation>
</comment>
<organism evidence="4 5">
    <name type="scientific">Channa striata</name>
    <name type="common">Snakehead murrel</name>
    <name type="synonym">Ophicephalus striatus</name>
    <dbReference type="NCBI Taxonomy" id="64152"/>
    <lineage>
        <taxon>Eukaryota</taxon>
        <taxon>Metazoa</taxon>
        <taxon>Chordata</taxon>
        <taxon>Craniata</taxon>
        <taxon>Vertebrata</taxon>
        <taxon>Euteleostomi</taxon>
        <taxon>Actinopterygii</taxon>
        <taxon>Neopterygii</taxon>
        <taxon>Teleostei</taxon>
        <taxon>Neoteleostei</taxon>
        <taxon>Acanthomorphata</taxon>
        <taxon>Anabantaria</taxon>
        <taxon>Anabantiformes</taxon>
        <taxon>Channoidei</taxon>
        <taxon>Channidae</taxon>
        <taxon>Channa</taxon>
    </lineage>
</organism>
<evidence type="ECO:0000256" key="1">
    <source>
        <dbReference type="ARBA" id="ARBA00004496"/>
    </source>
</evidence>
<evidence type="ECO:0000313" key="4">
    <source>
        <dbReference type="EMBL" id="KAK2817279.1"/>
    </source>
</evidence>
<evidence type="ECO:0000313" key="5">
    <source>
        <dbReference type="Proteomes" id="UP001187415"/>
    </source>
</evidence>
<dbReference type="EMBL" id="JAUPFM010000021">
    <property type="protein sequence ID" value="KAK2817279.1"/>
    <property type="molecule type" value="Genomic_DNA"/>
</dbReference>
<keyword evidence="2" id="KW-0963">Cytoplasm</keyword>
<protein>
    <recommendedName>
        <fullName evidence="6">BRCA1-associated ATM activator 1</fullName>
    </recommendedName>
</protein>
<evidence type="ECO:0008006" key="6">
    <source>
        <dbReference type="Google" id="ProtNLM"/>
    </source>
</evidence>
<reference evidence="4" key="1">
    <citation type="submission" date="2023-07" db="EMBL/GenBank/DDBJ databases">
        <title>Chromosome-level Genome Assembly of Striped Snakehead (Channa striata).</title>
        <authorList>
            <person name="Liu H."/>
        </authorList>
    </citation>
    <scope>NUCLEOTIDE SEQUENCE</scope>
    <source>
        <strain evidence="4">Gz</strain>
        <tissue evidence="4">Muscle</tissue>
    </source>
</reference>
<accession>A0AA88J5L4</accession>
<comment type="similarity">
    <text evidence="3">Belongs to the BRAT1 family.</text>
</comment>
<dbReference type="SUPFAM" id="SSF48371">
    <property type="entry name" value="ARM repeat"/>
    <property type="match status" value="1"/>
</dbReference>
<dbReference type="Proteomes" id="UP001187415">
    <property type="component" value="Unassembled WGS sequence"/>
</dbReference>
<evidence type="ECO:0000256" key="2">
    <source>
        <dbReference type="ARBA" id="ARBA00022490"/>
    </source>
</evidence>
<dbReference type="GO" id="GO:0005634">
    <property type="term" value="C:nucleus"/>
    <property type="evidence" value="ECO:0007669"/>
    <property type="project" value="TreeGrafter"/>
</dbReference>
<dbReference type="AlphaFoldDB" id="A0AA88J5L4"/>
<proteinExistence type="inferred from homology"/>
<dbReference type="InterPro" id="IPR038904">
    <property type="entry name" value="BRAT1"/>
</dbReference>
<comment type="caution">
    <text evidence="4">The sequence shown here is derived from an EMBL/GenBank/DDBJ whole genome shotgun (WGS) entry which is preliminary data.</text>
</comment>
<dbReference type="GO" id="GO:0006974">
    <property type="term" value="P:DNA damage response"/>
    <property type="evidence" value="ECO:0007669"/>
    <property type="project" value="InterPro"/>
</dbReference>
<dbReference type="PANTHER" id="PTHR21331:SF2">
    <property type="entry name" value="BRCA1-ASSOCIATED ATM ACTIVATOR 1"/>
    <property type="match status" value="1"/>
</dbReference>
<name>A0AA88J5L4_CHASR</name>
<sequence>MPAATFLQRGHHDSDHARWAVKILLLPLHIITGQSLLGTSTAAVSHQFSTMEQLKSKTSCIPMICVSLANTPQITLMPPDVLPCPPDLIVTAVLSLLNVCSGHTSLSHTGCNEVFRNVIGSGKVQKCALEALSALSCCPGAEEKLNTVFTVLIHYLNNPDSDPTVSSTQVLPGLIKWMSVCKDLSSVTHQLRQNLAEVVKKRVCDMRWEVRDSTVEFLGRMAGVMKSATEACDVLGSPTCTTALLREALQDPESYVRASSISALAQTQALSWQQGAAVTQEQTEMVTQLLQILSQDTEGFARRAVTQYFITWFSSSSSSSPPSLSTSSSSVLMNSVRSVLSLGSADLDWEAYTLHTHTGTRAEEVDSNLAGALSNLVELGVISALLSGLVDCDRPVGLKACQLLIMLRDTVCPLSCSALDATTAMATVARVSCELPGWGWGWEIKKMLAMKATDWANEVSASAEKSVSNADEVASEEEGEQGARVGGDCVRVGVCELLRGLGLDEKLGVLTQSSDHVLNSPLSLLQDILTANAAGAHPNTEPGQEVIVDCY</sequence>
<dbReference type="InterPro" id="IPR016024">
    <property type="entry name" value="ARM-type_fold"/>
</dbReference>
<gene>
    <name evidence="4" type="ORF">Q5P01_025470</name>
</gene>
<dbReference type="GO" id="GO:0005737">
    <property type="term" value="C:cytoplasm"/>
    <property type="evidence" value="ECO:0007669"/>
    <property type="project" value="UniProtKB-SubCell"/>
</dbReference>
<dbReference type="InterPro" id="IPR011989">
    <property type="entry name" value="ARM-like"/>
</dbReference>
<dbReference type="Gene3D" id="1.25.10.10">
    <property type="entry name" value="Leucine-rich Repeat Variant"/>
    <property type="match status" value="1"/>
</dbReference>
<dbReference type="PANTHER" id="PTHR21331">
    <property type="entry name" value="BRCA1-ASSOCIATED ATM ACTIVATOR 1"/>
    <property type="match status" value="1"/>
</dbReference>
<keyword evidence="5" id="KW-1185">Reference proteome</keyword>